<comment type="similarity">
    <text evidence="1">Belongs to the flagella basal body rod proteins family.</text>
</comment>
<evidence type="ECO:0000259" key="2">
    <source>
        <dbReference type="Pfam" id="PF06429"/>
    </source>
</evidence>
<dbReference type="EMBL" id="MLCO01000306">
    <property type="protein sequence ID" value="ONG46947.1"/>
    <property type="molecule type" value="Genomic_DNA"/>
</dbReference>
<evidence type="ECO:0000313" key="4">
    <source>
        <dbReference type="Proteomes" id="UP000188879"/>
    </source>
</evidence>
<organism evidence="3 4">
    <name type="scientific">Teichococcus deserti</name>
    <dbReference type="NCBI Taxonomy" id="1817963"/>
    <lineage>
        <taxon>Bacteria</taxon>
        <taxon>Pseudomonadati</taxon>
        <taxon>Pseudomonadota</taxon>
        <taxon>Alphaproteobacteria</taxon>
        <taxon>Acetobacterales</taxon>
        <taxon>Roseomonadaceae</taxon>
        <taxon>Roseomonas</taxon>
    </lineage>
</organism>
<comment type="caution">
    <text evidence="3">The sequence shown here is derived from an EMBL/GenBank/DDBJ whole genome shotgun (WGS) entry which is preliminary data.</text>
</comment>
<gene>
    <name evidence="3" type="ORF">BKE38_24680</name>
</gene>
<proteinExistence type="inferred from homology"/>
<reference evidence="3 4" key="1">
    <citation type="submission" date="2016-10" db="EMBL/GenBank/DDBJ databases">
        <title>Draft Genome sequence of Roseomonas sp. strain M3.</title>
        <authorList>
            <person name="Subhash Y."/>
            <person name="Lee S."/>
        </authorList>
    </citation>
    <scope>NUCLEOTIDE SEQUENCE [LARGE SCALE GENOMIC DNA]</scope>
    <source>
        <strain evidence="3 4">M3</strain>
    </source>
</reference>
<sequence>MAGASLAALGGARRAEQSVAQTAQNIAAYGATQAVVTGDALPEVPVVDLRDQANPVADQVNLMLAQRAYEANLAVLKTTDAMAQTTIDRLG</sequence>
<feature type="domain" description="Flagellar basal-body/hook protein C-terminal" evidence="2">
    <location>
        <begin position="54"/>
        <end position="88"/>
    </location>
</feature>
<evidence type="ECO:0000256" key="1">
    <source>
        <dbReference type="ARBA" id="ARBA00009677"/>
    </source>
</evidence>
<evidence type="ECO:0000313" key="3">
    <source>
        <dbReference type="EMBL" id="ONG46947.1"/>
    </source>
</evidence>
<dbReference type="Proteomes" id="UP000188879">
    <property type="component" value="Unassembled WGS sequence"/>
</dbReference>
<accession>A0A1V2GXK7</accession>
<protein>
    <recommendedName>
        <fullName evidence="2">Flagellar basal-body/hook protein C-terminal domain-containing protein</fullName>
    </recommendedName>
</protein>
<name>A0A1V2GXK7_9PROT</name>
<dbReference type="Pfam" id="PF06429">
    <property type="entry name" value="Flg_bbr_C"/>
    <property type="match status" value="1"/>
</dbReference>
<dbReference type="InterPro" id="IPR010930">
    <property type="entry name" value="Flg_bb/hook_C_dom"/>
</dbReference>
<keyword evidence="4" id="KW-1185">Reference proteome</keyword>
<dbReference type="AlphaFoldDB" id="A0A1V2GXK7"/>